<feature type="compositionally biased region" description="Gly residues" evidence="1">
    <location>
        <begin position="229"/>
        <end position="239"/>
    </location>
</feature>
<feature type="compositionally biased region" description="Low complexity" evidence="1">
    <location>
        <begin position="57"/>
        <end position="68"/>
    </location>
</feature>
<feature type="compositionally biased region" description="Basic and acidic residues" evidence="1">
    <location>
        <begin position="242"/>
        <end position="256"/>
    </location>
</feature>
<reference evidence="2 3" key="1">
    <citation type="submission" date="2018-05" db="EMBL/GenBank/DDBJ databases">
        <title>Genomic Encyclopedia of Archaeal and Bacterial Type Strains, Phase II (KMG-II): from individual species to whole genera.</title>
        <authorList>
            <person name="Goeker M."/>
        </authorList>
    </citation>
    <scope>NUCLEOTIDE SEQUENCE [LARGE SCALE GENOMIC DNA]</scope>
    <source>
        <strain evidence="2 3">DSM 45184</strain>
    </source>
</reference>
<gene>
    <name evidence="2" type="ORF">BC793_112113</name>
</gene>
<evidence type="ECO:0000313" key="3">
    <source>
        <dbReference type="Proteomes" id="UP000245697"/>
    </source>
</evidence>
<feature type="region of interest" description="Disordered" evidence="1">
    <location>
        <begin position="37"/>
        <end position="68"/>
    </location>
</feature>
<dbReference type="Proteomes" id="UP000245697">
    <property type="component" value="Unassembled WGS sequence"/>
</dbReference>
<organism evidence="2 3">
    <name type="scientific">Actinoplanes xinjiangensis</name>
    <dbReference type="NCBI Taxonomy" id="512350"/>
    <lineage>
        <taxon>Bacteria</taxon>
        <taxon>Bacillati</taxon>
        <taxon>Actinomycetota</taxon>
        <taxon>Actinomycetes</taxon>
        <taxon>Micromonosporales</taxon>
        <taxon>Micromonosporaceae</taxon>
        <taxon>Actinoplanes</taxon>
    </lineage>
</organism>
<evidence type="ECO:0000313" key="2">
    <source>
        <dbReference type="EMBL" id="PWK44238.1"/>
    </source>
</evidence>
<keyword evidence="3" id="KW-1185">Reference proteome</keyword>
<accession>A0A316FTT1</accession>
<name>A0A316FTT1_9ACTN</name>
<sequence>MRSRHVLFRTAAGPHSAWDGLPKPTRVPACTAVTAASPVHRRQDPPCRLQGHRSNTAPARPARSALPPFRAAGNCAPFERPSGVTLSSFTTDRSAHPLRYLPQRGVGLLGRLGARSAAGVGAAGRSPGAAVGAPGPFLTPAVSAAGHSPIPAVSAPARSSRRRGGCGWALVSPPRWVRLGALRTAAVSGAARWPCRRGGCGWALSPPPQGVRLGWARCSDGGLTIDGNRGLGRGGGVGPGRAENDHHRPDRTHTGR</sequence>
<comment type="caution">
    <text evidence="2">The sequence shown here is derived from an EMBL/GenBank/DDBJ whole genome shotgun (WGS) entry which is preliminary data.</text>
</comment>
<dbReference type="AlphaFoldDB" id="A0A316FTT1"/>
<feature type="region of interest" description="Disordered" evidence="1">
    <location>
        <begin position="226"/>
        <end position="256"/>
    </location>
</feature>
<evidence type="ECO:0000256" key="1">
    <source>
        <dbReference type="SAM" id="MobiDB-lite"/>
    </source>
</evidence>
<proteinExistence type="predicted"/>
<protein>
    <submittedName>
        <fullName evidence="2">Uncharacterized protein</fullName>
    </submittedName>
</protein>
<dbReference type="EMBL" id="QGGR01000012">
    <property type="protein sequence ID" value="PWK44238.1"/>
    <property type="molecule type" value="Genomic_DNA"/>
</dbReference>